<gene>
    <name evidence="1" type="ORF">Amon02_000797800</name>
</gene>
<reference evidence="1" key="1">
    <citation type="submission" date="2023-04" db="EMBL/GenBank/DDBJ databases">
        <title>Ambrosiozyma monospora NBRC 10751.</title>
        <authorList>
            <person name="Ichikawa N."/>
            <person name="Sato H."/>
            <person name="Tonouchi N."/>
        </authorList>
    </citation>
    <scope>NUCLEOTIDE SEQUENCE</scope>
    <source>
        <strain evidence="1">NBRC 10751</strain>
    </source>
</reference>
<evidence type="ECO:0000313" key="1">
    <source>
        <dbReference type="EMBL" id="GME86436.1"/>
    </source>
</evidence>
<accession>A0ACB5TDZ9</accession>
<dbReference type="EMBL" id="BSXS01006871">
    <property type="protein sequence ID" value="GME86436.1"/>
    <property type="molecule type" value="Genomic_DNA"/>
</dbReference>
<sequence>MFSPTITFVSHSSESVKTINDSSVTSFEGRSASHESNVELKFHPSHHHLNAHPPYNHQESFKMDPRLPVLTIQSKKPILITICDVCSSKNCLHSTQQIIKS</sequence>
<proteinExistence type="predicted"/>
<protein>
    <submittedName>
        <fullName evidence="1">Unnamed protein product</fullName>
    </submittedName>
</protein>
<comment type="caution">
    <text evidence="1">The sequence shown here is derived from an EMBL/GenBank/DDBJ whole genome shotgun (WGS) entry which is preliminary data.</text>
</comment>
<name>A0ACB5TDZ9_AMBMO</name>
<evidence type="ECO:0000313" key="2">
    <source>
        <dbReference type="Proteomes" id="UP001165064"/>
    </source>
</evidence>
<dbReference type="Proteomes" id="UP001165064">
    <property type="component" value="Unassembled WGS sequence"/>
</dbReference>
<keyword evidence="2" id="KW-1185">Reference proteome</keyword>
<organism evidence="1 2">
    <name type="scientific">Ambrosiozyma monospora</name>
    <name type="common">Yeast</name>
    <name type="synonym">Endomycopsis monosporus</name>
    <dbReference type="NCBI Taxonomy" id="43982"/>
    <lineage>
        <taxon>Eukaryota</taxon>
        <taxon>Fungi</taxon>
        <taxon>Dikarya</taxon>
        <taxon>Ascomycota</taxon>
        <taxon>Saccharomycotina</taxon>
        <taxon>Pichiomycetes</taxon>
        <taxon>Pichiales</taxon>
        <taxon>Pichiaceae</taxon>
        <taxon>Ambrosiozyma</taxon>
    </lineage>
</organism>